<keyword evidence="6" id="KW-1185">Reference proteome</keyword>
<dbReference type="PANTHER" id="PTHR39181">
    <property type="entry name" value="TYROSINE-PROTEIN PHOSPHATASE YWQE"/>
    <property type="match status" value="1"/>
</dbReference>
<organism evidence="5 6">
    <name type="scientific">Hyalangium rubrum</name>
    <dbReference type="NCBI Taxonomy" id="3103134"/>
    <lineage>
        <taxon>Bacteria</taxon>
        <taxon>Pseudomonadati</taxon>
        <taxon>Myxococcota</taxon>
        <taxon>Myxococcia</taxon>
        <taxon>Myxococcales</taxon>
        <taxon>Cystobacterineae</taxon>
        <taxon>Archangiaceae</taxon>
        <taxon>Hyalangium</taxon>
    </lineage>
</organism>
<dbReference type="Gene3D" id="3.20.20.140">
    <property type="entry name" value="Metal-dependent hydrolases"/>
    <property type="match status" value="1"/>
</dbReference>
<gene>
    <name evidence="5" type="ORF">SYV04_39585</name>
</gene>
<dbReference type="Proteomes" id="UP001291309">
    <property type="component" value="Unassembled WGS sequence"/>
</dbReference>
<keyword evidence="3 5" id="KW-0378">Hydrolase</keyword>
<evidence type="ECO:0000256" key="3">
    <source>
        <dbReference type="ARBA" id="ARBA00022801"/>
    </source>
</evidence>
<proteinExistence type="inferred from homology"/>
<dbReference type="SUPFAM" id="SSF89550">
    <property type="entry name" value="PHP domain-like"/>
    <property type="match status" value="1"/>
</dbReference>
<dbReference type="InterPro" id="IPR016667">
    <property type="entry name" value="Caps_polysacc_synth_CpsB/CapC"/>
</dbReference>
<comment type="catalytic activity">
    <reaction evidence="4">
        <text>O-phospho-L-tyrosyl-[protein] + H2O = L-tyrosyl-[protein] + phosphate</text>
        <dbReference type="Rhea" id="RHEA:10684"/>
        <dbReference type="Rhea" id="RHEA-COMP:10136"/>
        <dbReference type="Rhea" id="RHEA-COMP:20101"/>
        <dbReference type="ChEBI" id="CHEBI:15377"/>
        <dbReference type="ChEBI" id="CHEBI:43474"/>
        <dbReference type="ChEBI" id="CHEBI:46858"/>
        <dbReference type="ChEBI" id="CHEBI:61978"/>
        <dbReference type="EC" id="3.1.3.48"/>
    </reaction>
</comment>
<dbReference type="Pfam" id="PF19567">
    <property type="entry name" value="CpsB_CapC"/>
    <property type="match status" value="1"/>
</dbReference>
<dbReference type="GO" id="GO:0004725">
    <property type="term" value="F:protein tyrosine phosphatase activity"/>
    <property type="evidence" value="ECO:0007669"/>
    <property type="project" value="UniProtKB-EC"/>
</dbReference>
<dbReference type="EC" id="3.1.3.48" evidence="2"/>
<evidence type="ECO:0000313" key="5">
    <source>
        <dbReference type="EMBL" id="MDY7232556.1"/>
    </source>
</evidence>
<evidence type="ECO:0000313" key="6">
    <source>
        <dbReference type="Proteomes" id="UP001291309"/>
    </source>
</evidence>
<evidence type="ECO:0000256" key="2">
    <source>
        <dbReference type="ARBA" id="ARBA00013064"/>
    </source>
</evidence>
<comment type="similarity">
    <text evidence="1">Belongs to the metallo-dependent hydrolases superfamily. CpsB/CapC family.</text>
</comment>
<protein>
    <recommendedName>
        <fullName evidence="2">protein-tyrosine-phosphatase</fullName>
        <ecNumber evidence="2">3.1.3.48</ecNumber>
    </recommendedName>
</protein>
<accession>A0ABU5HGT3</accession>
<dbReference type="InterPro" id="IPR016195">
    <property type="entry name" value="Pol/histidinol_Pase-like"/>
</dbReference>
<comment type="caution">
    <text evidence="5">The sequence shown here is derived from an EMBL/GenBank/DDBJ whole genome shotgun (WGS) entry which is preliminary data.</text>
</comment>
<reference evidence="5 6" key="1">
    <citation type="submission" date="2023-12" db="EMBL/GenBank/DDBJ databases">
        <title>the genome sequence of Hyalangium sp. s54d21.</title>
        <authorList>
            <person name="Zhang X."/>
        </authorList>
    </citation>
    <scope>NUCLEOTIDE SEQUENCE [LARGE SCALE GENOMIC DNA]</scope>
    <source>
        <strain evidence="6">s54d21</strain>
    </source>
</reference>
<sequence>MSGLVDLHCHLLPGVDDGAQRLEDTLEMARALVDLGFSTVAPSPHARPEYAPPEVVDARLAEVRAALEREGIALTLGRNAENVLDDVFLRSLGTPAARLLGAGRYVLVELPYTAPVPALLDILFRIRTKGVFPVIAHPERCLEFERKGRAAEAVRTGALLQLDVGALTGRYGGTAKKLARAFLDEGLYALGATDLHAPVGAREWVGKALAELRSRVGEQAFGRLLRENPARLLAGETLESQEE</sequence>
<evidence type="ECO:0000256" key="1">
    <source>
        <dbReference type="ARBA" id="ARBA00005750"/>
    </source>
</evidence>
<dbReference type="PANTHER" id="PTHR39181:SF1">
    <property type="entry name" value="TYROSINE-PROTEIN PHOSPHATASE YWQE"/>
    <property type="match status" value="1"/>
</dbReference>
<dbReference type="PIRSF" id="PIRSF016557">
    <property type="entry name" value="Caps_synth_CpsB"/>
    <property type="match status" value="1"/>
</dbReference>
<name>A0ABU5HGT3_9BACT</name>
<dbReference type="RefSeq" id="WP_321551270.1">
    <property type="nucleotide sequence ID" value="NZ_JAXIVS010000021.1"/>
</dbReference>
<evidence type="ECO:0000256" key="4">
    <source>
        <dbReference type="ARBA" id="ARBA00051722"/>
    </source>
</evidence>
<dbReference type="EMBL" id="JAXIVS010000021">
    <property type="protein sequence ID" value="MDY7232556.1"/>
    <property type="molecule type" value="Genomic_DNA"/>
</dbReference>